<evidence type="ECO:0000256" key="1">
    <source>
        <dbReference type="ARBA" id="ARBA00023235"/>
    </source>
</evidence>
<dbReference type="CDD" id="cd03786">
    <property type="entry name" value="GTB_UDP-GlcNAc_2-Epimerase"/>
    <property type="match status" value="1"/>
</dbReference>
<keyword evidence="7" id="KW-1185">Reference proteome</keyword>
<evidence type="ECO:0000256" key="2">
    <source>
        <dbReference type="ARBA" id="ARBA00038209"/>
    </source>
</evidence>
<evidence type="ECO:0000256" key="3">
    <source>
        <dbReference type="ARBA" id="ARBA00038858"/>
    </source>
</evidence>
<reference evidence="6" key="1">
    <citation type="submission" date="2021-04" db="EMBL/GenBank/DDBJ databases">
        <title>Pseudonocardia sp. nov., isolated from sandy soil of mangrove forest.</title>
        <authorList>
            <person name="Zan Z."/>
            <person name="Huang R."/>
            <person name="Liu W."/>
        </authorList>
    </citation>
    <scope>NUCLEOTIDE SEQUENCE</scope>
    <source>
        <strain evidence="6">S2-4</strain>
    </source>
</reference>
<protein>
    <recommendedName>
        <fullName evidence="3">UDP-N-acetylglucosamine 2-epimerase (non-hydrolyzing)</fullName>
        <ecNumber evidence="3">5.1.3.14</ecNumber>
    </recommendedName>
</protein>
<dbReference type="PANTHER" id="PTHR43174">
    <property type="entry name" value="UDP-N-ACETYLGLUCOSAMINE 2-EPIMERASE"/>
    <property type="match status" value="1"/>
</dbReference>
<dbReference type="NCBIfam" id="TIGR00236">
    <property type="entry name" value="wecB"/>
    <property type="match status" value="1"/>
</dbReference>
<comment type="caution">
    <text evidence="6">The sequence shown here is derived from an EMBL/GenBank/DDBJ whole genome shotgun (WGS) entry which is preliminary data.</text>
</comment>
<dbReference type="InterPro" id="IPR029767">
    <property type="entry name" value="WecB-like"/>
</dbReference>
<dbReference type="Proteomes" id="UP001165283">
    <property type="component" value="Unassembled WGS sequence"/>
</dbReference>
<sequence>MPLPTVHLVVGTRPEAIKMAPLALALRRAGLLEPVVVATGQHPTMVAQALLAFGISPDVVCHLHRTTGEQSELVAELVPALDTVLATSSAVIVQGDTTSALVGGLVAMWRRIPVVHLEAGLRSGDLAAPFPEEANRRLIGVFADLHLAPTPRSAAALRTEAAAAAEAAGTALAGDDRILLTGNTVVDAVVAVAADVTGPTAAEPDDERLAAVHREVTAGRSRLLLVTAHRRESWGEPLDRVLGAVRQVVDDHPDVLCVLPAHANPAVRGQVDTALGDHPRVLVTDPLPYPELCRLLARASLVLSDSGGIQEEAPSFEVPVLVLREVTERKEAVESGWAQLVGTDPDLIVGAAKGALDGDWLRPTTGNPFGDGRAAERGAQAIAWLLGHAGRPADFTP</sequence>
<evidence type="ECO:0000313" key="7">
    <source>
        <dbReference type="Proteomes" id="UP001165283"/>
    </source>
</evidence>
<evidence type="ECO:0000313" key="6">
    <source>
        <dbReference type="EMBL" id="MCO1658237.1"/>
    </source>
</evidence>
<dbReference type="PANTHER" id="PTHR43174:SF2">
    <property type="entry name" value="UDP-N-ACETYLGLUCOSAMINE 2-EPIMERASE"/>
    <property type="match status" value="1"/>
</dbReference>
<keyword evidence="1 4" id="KW-0413">Isomerase</keyword>
<organism evidence="6 7">
    <name type="scientific">Pseudonocardia humida</name>
    <dbReference type="NCBI Taxonomy" id="2800819"/>
    <lineage>
        <taxon>Bacteria</taxon>
        <taxon>Bacillati</taxon>
        <taxon>Actinomycetota</taxon>
        <taxon>Actinomycetes</taxon>
        <taxon>Pseudonocardiales</taxon>
        <taxon>Pseudonocardiaceae</taxon>
        <taxon>Pseudonocardia</taxon>
    </lineage>
</organism>
<comment type="similarity">
    <text evidence="2 4">Belongs to the UDP-N-acetylglucosamine 2-epimerase family.</text>
</comment>
<dbReference type="Gene3D" id="3.40.50.2000">
    <property type="entry name" value="Glycogen Phosphorylase B"/>
    <property type="match status" value="2"/>
</dbReference>
<proteinExistence type="inferred from homology"/>
<dbReference type="SUPFAM" id="SSF53756">
    <property type="entry name" value="UDP-Glycosyltransferase/glycogen phosphorylase"/>
    <property type="match status" value="1"/>
</dbReference>
<evidence type="ECO:0000256" key="4">
    <source>
        <dbReference type="RuleBase" id="RU003513"/>
    </source>
</evidence>
<dbReference type="EMBL" id="JAGSOV010000052">
    <property type="protein sequence ID" value="MCO1658237.1"/>
    <property type="molecule type" value="Genomic_DNA"/>
</dbReference>
<dbReference type="InterPro" id="IPR003331">
    <property type="entry name" value="UDP_GlcNAc_Epimerase_2_dom"/>
</dbReference>
<accession>A0ABT1A5F6</accession>
<dbReference type="GO" id="GO:0008761">
    <property type="term" value="F:UDP-N-acetylglucosamine 2-epimerase activity"/>
    <property type="evidence" value="ECO:0007669"/>
    <property type="project" value="UniProtKB-EC"/>
</dbReference>
<gene>
    <name evidence="6" type="primary">wecB</name>
    <name evidence="6" type="ORF">KDL28_24550</name>
</gene>
<dbReference type="RefSeq" id="WP_252441941.1">
    <property type="nucleotide sequence ID" value="NZ_JAGSOV010000052.1"/>
</dbReference>
<feature type="domain" description="UDP-N-acetylglucosamine 2-epimerase" evidence="5">
    <location>
        <begin position="25"/>
        <end position="382"/>
    </location>
</feature>
<dbReference type="EC" id="5.1.3.14" evidence="3"/>
<evidence type="ECO:0000259" key="5">
    <source>
        <dbReference type="Pfam" id="PF02350"/>
    </source>
</evidence>
<dbReference type="Pfam" id="PF02350">
    <property type="entry name" value="Epimerase_2"/>
    <property type="match status" value="1"/>
</dbReference>
<name>A0ABT1A5F6_9PSEU</name>